<reference evidence="4" key="1">
    <citation type="journal article" date="2021" name="J. Hered.">
        <title>Genome Assembly of Salicaceae Populus deltoides (Eastern Cottonwood) I-69 Based on Nanopore Sequencing and Hi-C Technologies.</title>
        <authorList>
            <person name="Bai S."/>
            <person name="Wu H."/>
            <person name="Zhang J."/>
            <person name="Pan Z."/>
            <person name="Zhao W."/>
            <person name="Li Z."/>
            <person name="Tong C."/>
        </authorList>
    </citation>
    <scope>NUCLEOTIDE SEQUENCE</scope>
    <source>
        <tissue evidence="4">Leaf</tissue>
    </source>
</reference>
<dbReference type="Proteomes" id="UP000807159">
    <property type="component" value="Chromosome 11"/>
</dbReference>
<organism evidence="4 5">
    <name type="scientific">Populus deltoides</name>
    <name type="common">Eastern poplar</name>
    <name type="synonym">Eastern cottonwood</name>
    <dbReference type="NCBI Taxonomy" id="3696"/>
    <lineage>
        <taxon>Eukaryota</taxon>
        <taxon>Viridiplantae</taxon>
        <taxon>Streptophyta</taxon>
        <taxon>Embryophyta</taxon>
        <taxon>Tracheophyta</taxon>
        <taxon>Spermatophyta</taxon>
        <taxon>Magnoliopsida</taxon>
        <taxon>eudicotyledons</taxon>
        <taxon>Gunneridae</taxon>
        <taxon>Pentapetalae</taxon>
        <taxon>rosids</taxon>
        <taxon>fabids</taxon>
        <taxon>Malpighiales</taxon>
        <taxon>Salicaceae</taxon>
        <taxon>Saliceae</taxon>
        <taxon>Populus</taxon>
    </lineage>
</organism>
<dbReference type="GO" id="GO:0003729">
    <property type="term" value="F:mRNA binding"/>
    <property type="evidence" value="ECO:0007669"/>
    <property type="project" value="UniProtKB-ARBA"/>
</dbReference>
<keyword evidence="5" id="KW-1185">Reference proteome</keyword>
<dbReference type="Pfam" id="PF13041">
    <property type="entry name" value="PPR_2"/>
    <property type="match status" value="1"/>
</dbReference>
<dbReference type="InterPro" id="IPR011990">
    <property type="entry name" value="TPR-like_helical_dom_sf"/>
</dbReference>
<evidence type="ECO:0000313" key="4">
    <source>
        <dbReference type="EMBL" id="KAH8494397.1"/>
    </source>
</evidence>
<feature type="repeat" description="PPR" evidence="3">
    <location>
        <begin position="169"/>
        <end position="203"/>
    </location>
</feature>
<accession>A0A8T2XQW6</accession>
<dbReference type="FunFam" id="1.25.40.10:FF:001540">
    <property type="entry name" value="Os07g0598500 protein"/>
    <property type="match status" value="1"/>
</dbReference>
<dbReference type="PANTHER" id="PTHR45717:SF7">
    <property type="entry name" value="PENTACOTRIPEPTIDE-REPEAT REGION OF PRORP DOMAIN-CONTAINING PROTEIN"/>
    <property type="match status" value="1"/>
</dbReference>
<protein>
    <recommendedName>
        <fullName evidence="6">Pentatricopeptide repeat-containing protein</fullName>
    </recommendedName>
</protein>
<feature type="repeat" description="PPR" evidence="3">
    <location>
        <begin position="134"/>
        <end position="168"/>
    </location>
</feature>
<sequence length="500" mass="57373">MAALFSSLVNRTQNLVANAIMRRSYFRKATTQRNNLYSRISPLGDPRISLAPVLDQWVEEGKKVKDYELRTIVKGLRERKRFKQALEVSQWMSSNRLCNFSPSDDAVRLDLIGKVHGLESAESYFKNLDEKDKIHKTYGALLNCYVRSGLVEKSLSHVQKMKELGFFSTALNYNDLMCLYVNTGLLEKVPDVLSDMKENGISPDLFSYRICLKSYGERSDFDNVEKILQEMESQSHISMDWRTFATVANIYLEAGLKEKALVYLKKCEEKVNKNALGYNHLISLYASLGNKDEMMRLWELAKANCKKQLNRDYITILGSLVKLGHLEEAEKLLQDWESSCQYYDFRVPNVVLIGYSRKGLPEKAEAMLQDIIEKQKMKNPSSWSIISAGYMDKQNMEKAFECMKEALAAETENNGWRPKPAMISNILNWLGDNRDAQAVEAFVGLLENKVPKSREMYHALIKSYIRCGKEVDGLLERMKAADNIDEDEETKTILSSRQQV</sequence>
<evidence type="ECO:0000256" key="1">
    <source>
        <dbReference type="ARBA" id="ARBA00007626"/>
    </source>
</evidence>
<dbReference type="SUPFAM" id="SSF48452">
    <property type="entry name" value="TPR-like"/>
    <property type="match status" value="1"/>
</dbReference>
<comment type="similarity">
    <text evidence="1">Belongs to the PPR family. P subfamily.</text>
</comment>
<dbReference type="PROSITE" id="PS51375">
    <property type="entry name" value="PPR"/>
    <property type="match status" value="2"/>
</dbReference>
<dbReference type="GO" id="GO:0005739">
    <property type="term" value="C:mitochondrion"/>
    <property type="evidence" value="ECO:0007669"/>
    <property type="project" value="TreeGrafter"/>
</dbReference>
<dbReference type="Pfam" id="PF01535">
    <property type="entry name" value="PPR"/>
    <property type="match status" value="4"/>
</dbReference>
<dbReference type="Gene3D" id="1.25.40.10">
    <property type="entry name" value="Tetratricopeptide repeat domain"/>
    <property type="match status" value="2"/>
</dbReference>
<evidence type="ECO:0000256" key="3">
    <source>
        <dbReference type="PROSITE-ProRule" id="PRU00708"/>
    </source>
</evidence>
<gene>
    <name evidence="4" type="ORF">H0E87_020972</name>
</gene>
<dbReference type="InterPro" id="IPR002885">
    <property type="entry name" value="PPR_rpt"/>
</dbReference>
<evidence type="ECO:0000256" key="2">
    <source>
        <dbReference type="ARBA" id="ARBA00022737"/>
    </source>
</evidence>
<dbReference type="PANTHER" id="PTHR45717">
    <property type="entry name" value="OS12G0527900 PROTEIN"/>
    <property type="match status" value="1"/>
</dbReference>
<evidence type="ECO:0000313" key="5">
    <source>
        <dbReference type="Proteomes" id="UP000807159"/>
    </source>
</evidence>
<comment type="caution">
    <text evidence="4">The sequence shown here is derived from an EMBL/GenBank/DDBJ whole genome shotgun (WGS) entry which is preliminary data.</text>
</comment>
<dbReference type="EMBL" id="JACEGQ020000011">
    <property type="protein sequence ID" value="KAH8494397.1"/>
    <property type="molecule type" value="Genomic_DNA"/>
</dbReference>
<keyword evidence="2" id="KW-0677">Repeat</keyword>
<proteinExistence type="inferred from homology"/>
<name>A0A8T2XQW6_POPDE</name>
<dbReference type="AlphaFoldDB" id="A0A8T2XQW6"/>
<dbReference type="NCBIfam" id="TIGR00756">
    <property type="entry name" value="PPR"/>
    <property type="match status" value="2"/>
</dbReference>
<evidence type="ECO:0008006" key="6">
    <source>
        <dbReference type="Google" id="ProtNLM"/>
    </source>
</evidence>